<evidence type="ECO:0000259" key="6">
    <source>
        <dbReference type="Pfam" id="PF00692"/>
    </source>
</evidence>
<evidence type="ECO:0000256" key="4">
    <source>
        <dbReference type="ARBA" id="ARBA00023080"/>
    </source>
</evidence>
<dbReference type="NCBIfam" id="NF001862">
    <property type="entry name" value="PRK00601.1"/>
    <property type="match status" value="1"/>
</dbReference>
<dbReference type="InterPro" id="IPR033704">
    <property type="entry name" value="dUTPase_trimeric"/>
</dbReference>
<comment type="catalytic activity">
    <reaction evidence="5">
        <text>dUTP + H2O = dUMP + diphosphate + H(+)</text>
        <dbReference type="Rhea" id="RHEA:10248"/>
        <dbReference type="ChEBI" id="CHEBI:15377"/>
        <dbReference type="ChEBI" id="CHEBI:15378"/>
        <dbReference type="ChEBI" id="CHEBI:33019"/>
        <dbReference type="ChEBI" id="CHEBI:61555"/>
        <dbReference type="ChEBI" id="CHEBI:246422"/>
        <dbReference type="EC" id="3.6.1.23"/>
    </reaction>
</comment>
<proteinExistence type="inferred from homology"/>
<dbReference type="RefSeq" id="WP_328014525.1">
    <property type="nucleotide sequence ID" value="NZ_JARTFS010000001.1"/>
</dbReference>
<gene>
    <name evidence="7" type="primary">dut</name>
    <name evidence="7" type="ORF">P9271_00325</name>
</gene>
<comment type="caution">
    <text evidence="7">The sequence shown here is derived from an EMBL/GenBank/DDBJ whole genome shotgun (WGS) entry which is preliminary data.</text>
</comment>
<evidence type="ECO:0000313" key="8">
    <source>
        <dbReference type="Proteomes" id="UP001342826"/>
    </source>
</evidence>
<dbReference type="Pfam" id="PF00692">
    <property type="entry name" value="dUTPase"/>
    <property type="match status" value="1"/>
</dbReference>
<accession>A0ABU6NU96</accession>
<dbReference type="GO" id="GO:0004170">
    <property type="term" value="F:dUTP diphosphatase activity"/>
    <property type="evidence" value="ECO:0007669"/>
    <property type="project" value="UniProtKB-EC"/>
</dbReference>
<keyword evidence="8" id="KW-1185">Reference proteome</keyword>
<dbReference type="PANTHER" id="PTHR11241">
    <property type="entry name" value="DEOXYURIDINE 5'-TRIPHOSPHATE NUCLEOTIDOHYDROLASE"/>
    <property type="match status" value="1"/>
</dbReference>
<dbReference type="InterPro" id="IPR008181">
    <property type="entry name" value="dUTPase"/>
</dbReference>
<evidence type="ECO:0000256" key="3">
    <source>
        <dbReference type="ARBA" id="ARBA00022801"/>
    </source>
</evidence>
<name>A0ABU6NU96_9BACI</name>
<dbReference type="SUPFAM" id="SSF51283">
    <property type="entry name" value="dUTPase-like"/>
    <property type="match status" value="1"/>
</dbReference>
<protein>
    <recommendedName>
        <fullName evidence="2">dUTP diphosphatase</fullName>
        <ecNumber evidence="2">3.6.1.23</ecNumber>
    </recommendedName>
</protein>
<dbReference type="EC" id="3.6.1.23" evidence="2"/>
<evidence type="ECO:0000256" key="2">
    <source>
        <dbReference type="ARBA" id="ARBA00012379"/>
    </source>
</evidence>
<sequence>MNVKIKRLSEHAVIPKYAKQGDSGFDLVAVEDVLIKPGETRKVPLGLAFEIPEGYELQIRPRSGITSKTKLRVQFGTVDAGYRGEIAAIVDNIGNDLAKVQKGDRIAQGVIAPVIKATFEETDELSESERGDKGFGFTGVTI</sequence>
<keyword evidence="4" id="KW-0546">Nucleotide metabolism</keyword>
<dbReference type="PANTHER" id="PTHR11241:SF0">
    <property type="entry name" value="DEOXYURIDINE 5'-TRIPHOSPHATE NUCLEOTIDOHYDROLASE"/>
    <property type="match status" value="1"/>
</dbReference>
<dbReference type="InterPro" id="IPR029054">
    <property type="entry name" value="dUTPase-like"/>
</dbReference>
<comment type="similarity">
    <text evidence="1">Belongs to the dUTPase family.</text>
</comment>
<dbReference type="NCBIfam" id="TIGR00576">
    <property type="entry name" value="dut"/>
    <property type="match status" value="1"/>
</dbReference>
<evidence type="ECO:0000313" key="7">
    <source>
        <dbReference type="EMBL" id="MED4399804.1"/>
    </source>
</evidence>
<feature type="domain" description="dUTPase-like" evidence="6">
    <location>
        <begin position="11"/>
        <end position="139"/>
    </location>
</feature>
<dbReference type="Proteomes" id="UP001342826">
    <property type="component" value="Unassembled WGS sequence"/>
</dbReference>
<dbReference type="CDD" id="cd07557">
    <property type="entry name" value="trimeric_dUTPase"/>
    <property type="match status" value="1"/>
</dbReference>
<dbReference type="Gene3D" id="2.70.40.10">
    <property type="match status" value="1"/>
</dbReference>
<dbReference type="EMBL" id="JARTFS010000001">
    <property type="protein sequence ID" value="MED4399804.1"/>
    <property type="molecule type" value="Genomic_DNA"/>
</dbReference>
<organism evidence="7 8">
    <name type="scientific">Metabacillus fastidiosus</name>
    <dbReference type="NCBI Taxonomy" id="1458"/>
    <lineage>
        <taxon>Bacteria</taxon>
        <taxon>Bacillati</taxon>
        <taxon>Bacillota</taxon>
        <taxon>Bacilli</taxon>
        <taxon>Bacillales</taxon>
        <taxon>Bacillaceae</taxon>
        <taxon>Metabacillus</taxon>
    </lineage>
</organism>
<dbReference type="InterPro" id="IPR036157">
    <property type="entry name" value="dUTPase-like_sf"/>
</dbReference>
<reference evidence="7 8" key="1">
    <citation type="submission" date="2023-03" db="EMBL/GenBank/DDBJ databases">
        <title>Bacillus Genome Sequencing.</title>
        <authorList>
            <person name="Dunlap C."/>
        </authorList>
    </citation>
    <scope>NUCLEOTIDE SEQUENCE [LARGE SCALE GENOMIC DNA]</scope>
    <source>
        <strain evidence="7 8">NRS-1717</strain>
    </source>
</reference>
<evidence type="ECO:0000256" key="5">
    <source>
        <dbReference type="ARBA" id="ARBA00047686"/>
    </source>
</evidence>
<evidence type="ECO:0000256" key="1">
    <source>
        <dbReference type="ARBA" id="ARBA00006581"/>
    </source>
</evidence>
<keyword evidence="3 7" id="KW-0378">Hydrolase</keyword>